<dbReference type="PROSITE" id="PS51197">
    <property type="entry name" value="HTH_RRF2_2"/>
    <property type="match status" value="1"/>
</dbReference>
<organism evidence="3 4">
    <name type="scientific">Catellatospora coxensis</name>
    <dbReference type="NCBI Taxonomy" id="310354"/>
    <lineage>
        <taxon>Bacteria</taxon>
        <taxon>Bacillati</taxon>
        <taxon>Actinomycetota</taxon>
        <taxon>Actinomycetes</taxon>
        <taxon>Micromonosporales</taxon>
        <taxon>Micromonosporaceae</taxon>
        <taxon>Catellatospora</taxon>
    </lineage>
</organism>
<proteinExistence type="predicted"/>
<dbReference type="GO" id="GO:0003700">
    <property type="term" value="F:DNA-binding transcription factor activity"/>
    <property type="evidence" value="ECO:0007669"/>
    <property type="project" value="TreeGrafter"/>
</dbReference>
<protein>
    <submittedName>
        <fullName evidence="3">HTH-type transcriptional repressor NsrR</fullName>
    </submittedName>
</protein>
<dbReference type="Pfam" id="PF02082">
    <property type="entry name" value="Rrf2"/>
    <property type="match status" value="1"/>
</dbReference>
<dbReference type="InterPro" id="IPR030489">
    <property type="entry name" value="TR_Rrf2-type_CS"/>
</dbReference>
<dbReference type="EMBL" id="BONI01000031">
    <property type="protein sequence ID" value="GIG07198.1"/>
    <property type="molecule type" value="Genomic_DNA"/>
</dbReference>
<dbReference type="SUPFAM" id="SSF46785">
    <property type="entry name" value="Winged helix' DNA-binding domain"/>
    <property type="match status" value="1"/>
</dbReference>
<keyword evidence="1" id="KW-0238">DNA-binding</keyword>
<dbReference type="InterPro" id="IPR000944">
    <property type="entry name" value="Tscrpt_reg_Rrf2"/>
</dbReference>
<dbReference type="PANTHER" id="PTHR33221">
    <property type="entry name" value="WINGED HELIX-TURN-HELIX TRANSCRIPTIONAL REGULATOR, RRF2 FAMILY"/>
    <property type="match status" value="1"/>
</dbReference>
<reference evidence="3 4" key="1">
    <citation type="submission" date="2021-01" db="EMBL/GenBank/DDBJ databases">
        <title>Whole genome shotgun sequence of Catellatospora coxensis NBRC 107359.</title>
        <authorList>
            <person name="Komaki H."/>
            <person name="Tamura T."/>
        </authorList>
    </citation>
    <scope>NUCLEOTIDE SEQUENCE [LARGE SCALE GENOMIC DNA]</scope>
    <source>
        <strain evidence="3 4">NBRC 107359</strain>
    </source>
</reference>
<dbReference type="PANTHER" id="PTHR33221:SF4">
    <property type="entry name" value="HTH-TYPE TRANSCRIPTIONAL REPRESSOR NSRR"/>
    <property type="match status" value="1"/>
</dbReference>
<comment type="caution">
    <text evidence="3">The sequence shown here is derived from an EMBL/GenBank/DDBJ whole genome shotgun (WGS) entry which is preliminary data.</text>
</comment>
<dbReference type="RefSeq" id="WP_203693544.1">
    <property type="nucleotide sequence ID" value="NZ_BAAALC010000044.1"/>
</dbReference>
<evidence type="ECO:0000313" key="3">
    <source>
        <dbReference type="EMBL" id="GIG07198.1"/>
    </source>
</evidence>
<dbReference type="GO" id="GO:0003677">
    <property type="term" value="F:DNA binding"/>
    <property type="evidence" value="ECO:0007669"/>
    <property type="project" value="UniProtKB-KW"/>
</dbReference>
<dbReference type="GO" id="GO:0005829">
    <property type="term" value="C:cytosol"/>
    <property type="evidence" value="ECO:0007669"/>
    <property type="project" value="TreeGrafter"/>
</dbReference>
<dbReference type="Gene3D" id="1.10.10.10">
    <property type="entry name" value="Winged helix-like DNA-binding domain superfamily/Winged helix DNA-binding domain"/>
    <property type="match status" value="1"/>
</dbReference>
<accession>A0A8J3KVZ9</accession>
<dbReference type="Proteomes" id="UP000630887">
    <property type="component" value="Unassembled WGS sequence"/>
</dbReference>
<comment type="cofactor">
    <cofactor evidence="2">
        <name>[2Fe-2S] cluster</name>
        <dbReference type="ChEBI" id="CHEBI:190135"/>
    </cofactor>
</comment>
<dbReference type="PROSITE" id="PS01332">
    <property type="entry name" value="HTH_RRF2_1"/>
    <property type="match status" value="1"/>
</dbReference>
<dbReference type="InterPro" id="IPR036390">
    <property type="entry name" value="WH_DNA-bd_sf"/>
</dbReference>
<sequence>MKLNRATDIALRVAMATAARDGLWTVDELADRLAVPRNHVAKVVQRLQHLGVLVTTRGRAGGVALAADARTAFTVGQIVRAFEGEDEVVSCDEPPCPLRSGCRLRSALRRAQQAFLASLDEVRLDDLLAAPTGPLLLSLGS</sequence>
<keyword evidence="4" id="KW-1185">Reference proteome</keyword>
<gene>
    <name evidence="3" type="primary">nsrR</name>
    <name evidence="3" type="ORF">Cco03nite_38980</name>
</gene>
<evidence type="ECO:0000256" key="1">
    <source>
        <dbReference type="ARBA" id="ARBA00023125"/>
    </source>
</evidence>
<dbReference type="NCBIfam" id="TIGR00738">
    <property type="entry name" value="rrf2_super"/>
    <property type="match status" value="1"/>
</dbReference>
<dbReference type="AlphaFoldDB" id="A0A8J3KVZ9"/>
<evidence type="ECO:0000256" key="2">
    <source>
        <dbReference type="ARBA" id="ARBA00034078"/>
    </source>
</evidence>
<evidence type="ECO:0000313" key="4">
    <source>
        <dbReference type="Proteomes" id="UP000630887"/>
    </source>
</evidence>
<dbReference type="InterPro" id="IPR036388">
    <property type="entry name" value="WH-like_DNA-bd_sf"/>
</dbReference>
<name>A0A8J3KVZ9_9ACTN</name>